<dbReference type="SMART" id="SM00387">
    <property type="entry name" value="HATPase_c"/>
    <property type="match status" value="1"/>
</dbReference>
<dbReference type="GO" id="GO:0000155">
    <property type="term" value="F:phosphorelay sensor kinase activity"/>
    <property type="evidence" value="ECO:0007669"/>
    <property type="project" value="InterPro"/>
</dbReference>
<keyword evidence="3" id="KW-0597">Phosphoprotein</keyword>
<dbReference type="Gene3D" id="1.20.5.1930">
    <property type="match status" value="1"/>
</dbReference>
<evidence type="ECO:0000256" key="2">
    <source>
        <dbReference type="ARBA" id="ARBA00012438"/>
    </source>
</evidence>
<comment type="catalytic activity">
    <reaction evidence="1">
        <text>ATP + protein L-histidine = ADP + protein N-phospho-L-histidine.</text>
        <dbReference type="EC" id="2.7.13.3"/>
    </reaction>
</comment>
<evidence type="ECO:0000256" key="4">
    <source>
        <dbReference type="ARBA" id="ARBA00022679"/>
    </source>
</evidence>
<evidence type="ECO:0000313" key="11">
    <source>
        <dbReference type="Proteomes" id="UP000607559"/>
    </source>
</evidence>
<dbReference type="PROSITE" id="PS50109">
    <property type="entry name" value="HIS_KIN"/>
    <property type="match status" value="1"/>
</dbReference>
<keyword evidence="4" id="KW-0808">Transferase</keyword>
<dbReference type="InterPro" id="IPR036890">
    <property type="entry name" value="HATPase_C_sf"/>
</dbReference>
<protein>
    <recommendedName>
        <fullName evidence="2">histidine kinase</fullName>
        <ecNumber evidence="2">2.7.13.3</ecNumber>
    </recommendedName>
</protein>
<organism evidence="10 11">
    <name type="scientific">Puia dinghuensis</name>
    <dbReference type="NCBI Taxonomy" id="1792502"/>
    <lineage>
        <taxon>Bacteria</taxon>
        <taxon>Pseudomonadati</taxon>
        <taxon>Bacteroidota</taxon>
        <taxon>Chitinophagia</taxon>
        <taxon>Chitinophagales</taxon>
        <taxon>Chitinophagaceae</taxon>
        <taxon>Puia</taxon>
    </lineage>
</organism>
<keyword evidence="5" id="KW-0547">Nucleotide-binding</keyword>
<evidence type="ECO:0000256" key="5">
    <source>
        <dbReference type="ARBA" id="ARBA00022741"/>
    </source>
</evidence>
<evidence type="ECO:0000256" key="3">
    <source>
        <dbReference type="ARBA" id="ARBA00022553"/>
    </source>
</evidence>
<dbReference type="Pfam" id="PF02518">
    <property type="entry name" value="HATPase_c"/>
    <property type="match status" value="1"/>
</dbReference>
<proteinExistence type="predicted"/>
<accession>A0A8J2UDS2</accession>
<dbReference type="PANTHER" id="PTHR24421:SF10">
    <property type="entry name" value="NITRATE_NITRITE SENSOR PROTEIN NARQ"/>
    <property type="match status" value="1"/>
</dbReference>
<dbReference type="GO" id="GO:0016020">
    <property type="term" value="C:membrane"/>
    <property type="evidence" value="ECO:0007669"/>
    <property type="project" value="InterPro"/>
</dbReference>
<dbReference type="GO" id="GO:0005524">
    <property type="term" value="F:ATP binding"/>
    <property type="evidence" value="ECO:0007669"/>
    <property type="project" value="UniProtKB-KW"/>
</dbReference>
<reference evidence="10" key="1">
    <citation type="journal article" date="2014" name="Int. J. Syst. Evol. Microbiol.">
        <title>Complete genome sequence of Corynebacterium casei LMG S-19264T (=DSM 44701T), isolated from a smear-ripened cheese.</title>
        <authorList>
            <consortium name="US DOE Joint Genome Institute (JGI-PGF)"/>
            <person name="Walter F."/>
            <person name="Albersmeier A."/>
            <person name="Kalinowski J."/>
            <person name="Ruckert C."/>
        </authorList>
    </citation>
    <scope>NUCLEOTIDE SEQUENCE</scope>
    <source>
        <strain evidence="10">CGMCC 1.15448</strain>
    </source>
</reference>
<dbReference type="EC" id="2.7.13.3" evidence="2"/>
<comment type="caution">
    <text evidence="10">The sequence shown here is derived from an EMBL/GenBank/DDBJ whole genome shotgun (WGS) entry which is preliminary data.</text>
</comment>
<keyword evidence="8" id="KW-0902">Two-component regulatory system</keyword>
<dbReference type="InterPro" id="IPR011712">
    <property type="entry name" value="Sig_transdc_His_kin_sub3_dim/P"/>
</dbReference>
<evidence type="ECO:0000256" key="1">
    <source>
        <dbReference type="ARBA" id="ARBA00000085"/>
    </source>
</evidence>
<dbReference type="Pfam" id="PF07730">
    <property type="entry name" value="HisKA_3"/>
    <property type="match status" value="1"/>
</dbReference>
<dbReference type="CDD" id="cd16917">
    <property type="entry name" value="HATPase_UhpB-NarQ-NarX-like"/>
    <property type="match status" value="1"/>
</dbReference>
<dbReference type="Gene3D" id="3.30.565.10">
    <property type="entry name" value="Histidine kinase-like ATPase, C-terminal domain"/>
    <property type="match status" value="1"/>
</dbReference>
<dbReference type="InterPro" id="IPR003594">
    <property type="entry name" value="HATPase_dom"/>
</dbReference>
<keyword evidence="7" id="KW-0067">ATP-binding</keyword>
<gene>
    <name evidence="10" type="ORF">GCM10011511_27150</name>
</gene>
<feature type="domain" description="Histidine kinase" evidence="9">
    <location>
        <begin position="175"/>
        <end position="406"/>
    </location>
</feature>
<name>A0A8J2UDS2_9BACT</name>
<evidence type="ECO:0000256" key="6">
    <source>
        <dbReference type="ARBA" id="ARBA00022777"/>
    </source>
</evidence>
<dbReference type="EMBL" id="BMJC01000003">
    <property type="protein sequence ID" value="GGB02448.1"/>
    <property type="molecule type" value="Genomic_DNA"/>
</dbReference>
<evidence type="ECO:0000256" key="7">
    <source>
        <dbReference type="ARBA" id="ARBA00022840"/>
    </source>
</evidence>
<dbReference type="InterPro" id="IPR005467">
    <property type="entry name" value="His_kinase_dom"/>
</dbReference>
<sequence length="417" mass="47088">MMSHLNARNSGIAIVGPTEWGTHICQFYETREDLLQVLIPYFKAGLDNNEYCLWITCDPITAEDAIAALKESIPDIQRRLDKKDLEIIPYTDWYTPSGRFDREAVTSAWMEKLREALDNGYDGMRVNGNEAWLKSDDWNDFMRYERDLTAMLQHLRMIVLCTYPLSGTTAGAVLDIAHAHECVIARRKGRWEMLEGPERLQVVREEERKSIAREMHDELGQLLTVLKLDISRLKKSLDKPDEATGKKLQSLMDITDSIVRSVRRLASDLRPGLLDVSGLGAAIEWHLQEFEALSGIATHFTGSGSEENLPEHVKIHLFRIVQESLTNVARHSKATDVRVDMQYSEKQLILTITDNGHGFDKGVIAGKRTLGILGMKERTTIIGGEYHLRTKPGQGTGISVKIPLRTQAEKPPPVGLY</sequence>
<dbReference type="InterPro" id="IPR025847">
    <property type="entry name" value="MEDS_domain"/>
</dbReference>
<dbReference type="InterPro" id="IPR050482">
    <property type="entry name" value="Sensor_HK_TwoCompSys"/>
</dbReference>
<evidence type="ECO:0000256" key="8">
    <source>
        <dbReference type="ARBA" id="ARBA00023012"/>
    </source>
</evidence>
<dbReference type="GO" id="GO:0046983">
    <property type="term" value="F:protein dimerization activity"/>
    <property type="evidence" value="ECO:0007669"/>
    <property type="project" value="InterPro"/>
</dbReference>
<dbReference type="Proteomes" id="UP000607559">
    <property type="component" value="Unassembled WGS sequence"/>
</dbReference>
<dbReference type="Pfam" id="PF14417">
    <property type="entry name" value="MEDS"/>
    <property type="match status" value="1"/>
</dbReference>
<evidence type="ECO:0000313" key="10">
    <source>
        <dbReference type="EMBL" id="GGB02448.1"/>
    </source>
</evidence>
<evidence type="ECO:0000259" key="9">
    <source>
        <dbReference type="PROSITE" id="PS50109"/>
    </source>
</evidence>
<keyword evidence="11" id="KW-1185">Reference proteome</keyword>
<reference evidence="10" key="2">
    <citation type="submission" date="2020-09" db="EMBL/GenBank/DDBJ databases">
        <authorList>
            <person name="Sun Q."/>
            <person name="Zhou Y."/>
        </authorList>
    </citation>
    <scope>NUCLEOTIDE SEQUENCE</scope>
    <source>
        <strain evidence="10">CGMCC 1.15448</strain>
    </source>
</reference>
<dbReference type="AlphaFoldDB" id="A0A8J2UDS2"/>
<dbReference type="PANTHER" id="PTHR24421">
    <property type="entry name" value="NITRATE/NITRITE SENSOR PROTEIN NARX-RELATED"/>
    <property type="match status" value="1"/>
</dbReference>
<dbReference type="RefSeq" id="WP_188932505.1">
    <property type="nucleotide sequence ID" value="NZ_BMJC01000003.1"/>
</dbReference>
<keyword evidence="6" id="KW-0418">Kinase</keyword>
<dbReference type="SUPFAM" id="SSF55874">
    <property type="entry name" value="ATPase domain of HSP90 chaperone/DNA topoisomerase II/histidine kinase"/>
    <property type="match status" value="1"/>
</dbReference>